<evidence type="ECO:0000313" key="2">
    <source>
        <dbReference type="Proteomes" id="UP000290637"/>
    </source>
</evidence>
<dbReference type="KEGG" id="plue:EWM63_25675"/>
<accession>A0A4P6L3D9</accession>
<gene>
    <name evidence="1" type="ORF">EWM63_25675</name>
</gene>
<evidence type="ECO:0000313" key="1">
    <source>
        <dbReference type="EMBL" id="QBE65957.1"/>
    </source>
</evidence>
<dbReference type="EMBL" id="CP035913">
    <property type="protein sequence ID" value="QBE65957.1"/>
    <property type="molecule type" value="Genomic_DNA"/>
</dbReference>
<organism evidence="1 2">
    <name type="scientific">Pseudoduganella lutea</name>
    <dbReference type="NCBI Taxonomy" id="321985"/>
    <lineage>
        <taxon>Bacteria</taxon>
        <taxon>Pseudomonadati</taxon>
        <taxon>Pseudomonadota</taxon>
        <taxon>Betaproteobacteria</taxon>
        <taxon>Burkholderiales</taxon>
        <taxon>Oxalobacteraceae</taxon>
        <taxon>Telluria group</taxon>
        <taxon>Pseudoduganella</taxon>
    </lineage>
</organism>
<dbReference type="RefSeq" id="WP_130189066.1">
    <property type="nucleotide sequence ID" value="NZ_CP035913.1"/>
</dbReference>
<protein>
    <submittedName>
        <fullName evidence="1">Uncharacterized protein</fullName>
    </submittedName>
</protein>
<proteinExistence type="predicted"/>
<dbReference type="OrthoDB" id="5880742at2"/>
<sequence>MTNYNEDYYFLRYDEENKRAPFLTPDTNTVERRYQYIRPLMGSAPLVFTNGFSNDFKAARIVDEIADVMFDGATFIASNRIRQRLLELDLPNVWMHPSIYIDDKGCWHEDYWYVGFDGFIDCWDRTTSKYNPTPRGSGPEPRFSVRRYSLDPNILEKIPLRERLLFRMGGDTNGFVVCHVDLLKLFRNGPMVRPITG</sequence>
<dbReference type="AlphaFoldDB" id="A0A4P6L3D9"/>
<keyword evidence="2" id="KW-1185">Reference proteome</keyword>
<name>A0A4P6L3D9_9BURK</name>
<dbReference type="Proteomes" id="UP000290637">
    <property type="component" value="Chromosome"/>
</dbReference>
<reference evidence="1 2" key="1">
    <citation type="submission" date="2019-02" db="EMBL/GenBank/DDBJ databases">
        <title>Draft Genome Sequences of Six Type Strains of the Genus Massilia.</title>
        <authorList>
            <person name="Miess H."/>
            <person name="Frediansyhah A."/>
            <person name="Gross H."/>
        </authorList>
    </citation>
    <scope>NUCLEOTIDE SEQUENCE [LARGE SCALE GENOMIC DNA]</scope>
    <source>
        <strain evidence="1 2">DSM 17473</strain>
    </source>
</reference>